<feature type="transmembrane region" description="Helical" evidence="2">
    <location>
        <begin position="136"/>
        <end position="152"/>
    </location>
</feature>
<dbReference type="Pfam" id="PF04578">
    <property type="entry name" value="DUF594"/>
    <property type="match status" value="1"/>
</dbReference>
<feature type="domain" description="DUF4220" evidence="3">
    <location>
        <begin position="46"/>
        <end position="350"/>
    </location>
</feature>
<organism evidence="4">
    <name type="scientific">Brachypodium distachyon</name>
    <name type="common">Purple false brome</name>
    <name type="synonym">Trachynia distachya</name>
    <dbReference type="NCBI Taxonomy" id="15368"/>
    <lineage>
        <taxon>Eukaryota</taxon>
        <taxon>Viridiplantae</taxon>
        <taxon>Streptophyta</taxon>
        <taxon>Embryophyta</taxon>
        <taxon>Tracheophyta</taxon>
        <taxon>Spermatophyta</taxon>
        <taxon>Magnoliopsida</taxon>
        <taxon>Liliopsida</taxon>
        <taxon>Poales</taxon>
        <taxon>Poaceae</taxon>
        <taxon>BOP clade</taxon>
        <taxon>Pooideae</taxon>
        <taxon>Stipodae</taxon>
        <taxon>Brachypodieae</taxon>
        <taxon>Brachypodium</taxon>
    </lineage>
</organism>
<dbReference type="KEGG" id="bdi:100824551"/>
<dbReference type="Pfam" id="PF13968">
    <property type="entry name" value="DUF4220"/>
    <property type="match status" value="1"/>
</dbReference>
<reference evidence="4 5" key="1">
    <citation type="journal article" date="2010" name="Nature">
        <title>Genome sequencing and analysis of the model grass Brachypodium distachyon.</title>
        <authorList>
            <consortium name="International Brachypodium Initiative"/>
        </authorList>
    </citation>
    <scope>NUCLEOTIDE SEQUENCE [LARGE SCALE GENOMIC DNA]</scope>
    <source>
        <strain evidence="4">Bd21</strain>
        <strain evidence="5">cv. Bd21</strain>
    </source>
</reference>
<feature type="region of interest" description="Disordered" evidence="1">
    <location>
        <begin position="659"/>
        <end position="774"/>
    </location>
</feature>
<dbReference type="STRING" id="15368.I1IH13"/>
<feature type="transmembrane region" description="Helical" evidence="2">
    <location>
        <begin position="44"/>
        <end position="61"/>
    </location>
</feature>
<dbReference type="ExpressionAtlas" id="I1IH13">
    <property type="expression patterns" value="baseline"/>
</dbReference>
<keyword evidence="2" id="KW-0472">Membrane</keyword>
<dbReference type="GeneID" id="100824551"/>
<feature type="transmembrane region" description="Helical" evidence="2">
    <location>
        <begin position="111"/>
        <end position="130"/>
    </location>
</feature>
<evidence type="ECO:0000313" key="5">
    <source>
        <dbReference type="EnsemblPlants" id="KQJ86092"/>
    </source>
</evidence>
<feature type="transmembrane region" description="Helical" evidence="2">
    <location>
        <begin position="335"/>
        <end position="360"/>
    </location>
</feature>
<evidence type="ECO:0000256" key="1">
    <source>
        <dbReference type="SAM" id="MobiDB-lite"/>
    </source>
</evidence>
<gene>
    <name evidence="5" type="primary">LOC100824551</name>
    <name evidence="4" type="ORF">BRADI_4g03250v3</name>
</gene>
<protein>
    <recommendedName>
        <fullName evidence="3">DUF4220 domain-containing protein</fullName>
    </recommendedName>
</protein>
<sequence>MDVLSAMQWWEEWQLRVLVLGSLFIQFFLAFAGRMRAMPKLRMFLWLGYIGSDAVAIYALATLFSRQKKLTVDAGSSSLEVIWAPVLLIHLGQNTMSAYSLEDNELWRRHVFTLMTQVTVALYVFCKWWSGGERLLASAVLLFIVGIIKFAQKPWILRRASFASQQAASSVSRPRKAGIVSALWRFCTTQYSEAEAAKNKGWRKGQKHESLQKFVEEASKSALAPEAEAADHKQMYDEMASAIGHTNYFVDVIAPYSAGLKELKAFMKLASLRGNLTIDWYIRTRFLALYANVRTFGSPLALLLHFFLLPSMALASLVLFARSHKDGYSVHDIRVTYIVFCWAAVQELIPWLFTPVLLFYQNLPKCMGTTNGGMVMVPQYNLLSYCARKKKPSILMKLATFSFLRELVGKYGCIEEVDSTHNIVWLVFSYVKLGWKQYIQGDAARYKRFNNFRGQMTLSLLGLMERIGWSVSTRFDESILMWHIATDLCFSYPNTSVTSPQAVSYAKMSKDISNYMMYLFFISPEMLIPGTRPALFSIASEHIELLLKDSTVPLDKEENLAREILKAKKRKDTPIDDACKLAEALMELEEGKRWALIQNMWVEMLCYSVSRCRGYLQAKSLGQGVGFSSWVWVMWSFMGMETWVERYHRLEEYPDLGGGGGSGGEGAHVMASNSMSQGGAAEGRGAEEGGDERASSYRSQGGADEGEEGRGAEEGGAERASVRGRRKGRQGGATTGGIRGRGAGGRGEGVGASGSRSQSRARDDDGSIEITIVR</sequence>
<dbReference type="eggNOG" id="ENOG502R429">
    <property type="taxonomic scope" value="Eukaryota"/>
</dbReference>
<feature type="compositionally biased region" description="Basic and acidic residues" evidence="1">
    <location>
        <begin position="708"/>
        <end position="721"/>
    </location>
</feature>
<dbReference type="RefSeq" id="XP_014758705.1">
    <property type="nucleotide sequence ID" value="XM_014903219.2"/>
</dbReference>
<feature type="transmembrane region" description="Helical" evidence="2">
    <location>
        <begin position="13"/>
        <end position="32"/>
    </location>
</feature>
<feature type="compositionally biased region" description="Basic and acidic residues" evidence="1">
    <location>
        <begin position="684"/>
        <end position="695"/>
    </location>
</feature>
<feature type="transmembrane region" description="Helical" evidence="2">
    <location>
        <begin position="302"/>
        <end position="323"/>
    </location>
</feature>
<keyword evidence="2" id="KW-0812">Transmembrane</keyword>
<dbReference type="AlphaFoldDB" id="I1IH13"/>
<keyword evidence="2" id="KW-1133">Transmembrane helix</keyword>
<reference evidence="5" key="3">
    <citation type="submission" date="2018-08" db="UniProtKB">
        <authorList>
            <consortium name="EnsemblPlants"/>
        </authorList>
    </citation>
    <scope>IDENTIFICATION</scope>
    <source>
        <strain evidence="5">cv. Bd21</strain>
    </source>
</reference>
<dbReference type="EMBL" id="CM000883">
    <property type="protein sequence ID" value="KQJ86092.2"/>
    <property type="molecule type" value="Genomic_DNA"/>
</dbReference>
<reference evidence="4" key="2">
    <citation type="submission" date="2017-06" db="EMBL/GenBank/DDBJ databases">
        <title>WGS assembly of Brachypodium distachyon.</title>
        <authorList>
            <consortium name="The International Brachypodium Initiative"/>
            <person name="Lucas S."/>
            <person name="Harmon-Smith M."/>
            <person name="Lail K."/>
            <person name="Tice H."/>
            <person name="Grimwood J."/>
            <person name="Bruce D."/>
            <person name="Barry K."/>
            <person name="Shu S."/>
            <person name="Lindquist E."/>
            <person name="Wang M."/>
            <person name="Pitluck S."/>
            <person name="Vogel J.P."/>
            <person name="Garvin D.F."/>
            <person name="Mockler T.C."/>
            <person name="Schmutz J."/>
            <person name="Rokhsar D."/>
            <person name="Bevan M.W."/>
        </authorList>
    </citation>
    <scope>NUCLEOTIDE SEQUENCE</scope>
    <source>
        <strain evidence="4">Bd21</strain>
    </source>
</reference>
<proteinExistence type="predicted"/>
<dbReference type="EnsemblPlants" id="KQJ86092">
    <property type="protein sequence ID" value="KQJ86092"/>
    <property type="gene ID" value="BRADI_4g03250v3"/>
</dbReference>
<keyword evidence="6" id="KW-1185">Reference proteome</keyword>
<dbReference type="OrthoDB" id="686958at2759"/>
<dbReference type="InterPro" id="IPR007658">
    <property type="entry name" value="DUF594"/>
</dbReference>
<dbReference type="OMA" id="EWHFMIS"/>
<feature type="compositionally biased region" description="Gly residues" evidence="1">
    <location>
        <begin position="730"/>
        <end position="752"/>
    </location>
</feature>
<accession>I1IH13</accession>
<feature type="transmembrane region" description="Helical" evidence="2">
    <location>
        <begin position="81"/>
        <end position="99"/>
    </location>
</feature>
<evidence type="ECO:0000259" key="3">
    <source>
        <dbReference type="Pfam" id="PF13968"/>
    </source>
</evidence>
<dbReference type="PANTHER" id="PTHR31325">
    <property type="entry name" value="OS01G0798800 PROTEIN-RELATED"/>
    <property type="match status" value="1"/>
</dbReference>
<evidence type="ECO:0000256" key="2">
    <source>
        <dbReference type="SAM" id="Phobius"/>
    </source>
</evidence>
<dbReference type="InterPro" id="IPR025315">
    <property type="entry name" value="DUF4220"/>
</dbReference>
<dbReference type="HOGENOM" id="CLU_009180_3_0_1"/>
<accession>A0A0Q3EIB7</accession>
<evidence type="ECO:0000313" key="6">
    <source>
        <dbReference type="Proteomes" id="UP000008810"/>
    </source>
</evidence>
<dbReference type="Gramene" id="KQJ86092">
    <property type="protein sequence ID" value="KQJ86092"/>
    <property type="gene ID" value="BRADI_4g03250v3"/>
</dbReference>
<name>I1IH13_BRADI</name>
<dbReference type="Proteomes" id="UP000008810">
    <property type="component" value="Chromosome 4"/>
</dbReference>
<evidence type="ECO:0000313" key="4">
    <source>
        <dbReference type="EMBL" id="KQJ86092.2"/>
    </source>
</evidence>